<feature type="coiled-coil region" evidence="1">
    <location>
        <begin position="387"/>
        <end position="430"/>
    </location>
</feature>
<feature type="region of interest" description="Disordered" evidence="2">
    <location>
        <begin position="968"/>
        <end position="1022"/>
    </location>
</feature>
<keyword evidence="1" id="KW-0175">Coiled coil</keyword>
<dbReference type="EMBL" id="JAACJP010000012">
    <property type="protein sequence ID" value="KAF5380875.1"/>
    <property type="molecule type" value="Genomic_DNA"/>
</dbReference>
<proteinExistence type="predicted"/>
<dbReference type="OrthoDB" id="1933281at2759"/>
<name>A0A8H5HCT7_9AGAR</name>
<evidence type="ECO:0000256" key="2">
    <source>
        <dbReference type="SAM" id="MobiDB-lite"/>
    </source>
</evidence>
<feature type="compositionally biased region" description="Polar residues" evidence="2">
    <location>
        <begin position="262"/>
        <end position="281"/>
    </location>
</feature>
<feature type="region of interest" description="Disordered" evidence="2">
    <location>
        <begin position="142"/>
        <end position="285"/>
    </location>
</feature>
<dbReference type="Proteomes" id="UP000565441">
    <property type="component" value="Unassembled WGS sequence"/>
</dbReference>
<feature type="compositionally biased region" description="Polar residues" evidence="2">
    <location>
        <begin position="973"/>
        <end position="982"/>
    </location>
</feature>
<dbReference type="AlphaFoldDB" id="A0A8H5HCT7"/>
<protein>
    <recommendedName>
        <fullName evidence="3">Sfi1 spindle body domain-containing protein</fullName>
    </recommendedName>
</protein>
<evidence type="ECO:0000313" key="4">
    <source>
        <dbReference type="EMBL" id="KAF5380875.1"/>
    </source>
</evidence>
<feature type="region of interest" description="Disordered" evidence="2">
    <location>
        <begin position="1084"/>
        <end position="1103"/>
    </location>
</feature>
<organism evidence="4 5">
    <name type="scientific">Tricholomella constricta</name>
    <dbReference type="NCBI Taxonomy" id="117010"/>
    <lineage>
        <taxon>Eukaryota</taxon>
        <taxon>Fungi</taxon>
        <taxon>Dikarya</taxon>
        <taxon>Basidiomycota</taxon>
        <taxon>Agaricomycotina</taxon>
        <taxon>Agaricomycetes</taxon>
        <taxon>Agaricomycetidae</taxon>
        <taxon>Agaricales</taxon>
        <taxon>Tricholomatineae</taxon>
        <taxon>Lyophyllaceae</taxon>
        <taxon>Tricholomella</taxon>
    </lineage>
</organism>
<evidence type="ECO:0000259" key="3">
    <source>
        <dbReference type="Pfam" id="PF08457"/>
    </source>
</evidence>
<dbReference type="Pfam" id="PF08457">
    <property type="entry name" value="Sfi1"/>
    <property type="match status" value="1"/>
</dbReference>
<keyword evidence="5" id="KW-1185">Reference proteome</keyword>
<comment type="caution">
    <text evidence="4">The sequence shown here is derived from an EMBL/GenBank/DDBJ whole genome shotgun (WGS) entry which is preliminary data.</text>
</comment>
<dbReference type="InterPro" id="IPR013665">
    <property type="entry name" value="Sfi1_dom"/>
</dbReference>
<reference evidence="4 5" key="1">
    <citation type="journal article" date="2020" name="ISME J.">
        <title>Uncovering the hidden diversity of litter-decomposition mechanisms in mushroom-forming fungi.</title>
        <authorList>
            <person name="Floudas D."/>
            <person name="Bentzer J."/>
            <person name="Ahren D."/>
            <person name="Johansson T."/>
            <person name="Persson P."/>
            <person name="Tunlid A."/>
        </authorList>
    </citation>
    <scope>NUCLEOTIDE SEQUENCE [LARGE SCALE GENOMIC DNA]</scope>
    <source>
        <strain evidence="4 5">CBS 661.87</strain>
    </source>
</reference>
<gene>
    <name evidence="4" type="ORF">D9615_003900</name>
</gene>
<accession>A0A8H5HCT7</accession>
<evidence type="ECO:0000313" key="5">
    <source>
        <dbReference type="Proteomes" id="UP000565441"/>
    </source>
</evidence>
<evidence type="ECO:0000256" key="1">
    <source>
        <dbReference type="SAM" id="Coils"/>
    </source>
</evidence>
<feature type="domain" description="Sfi1 spindle body" evidence="3">
    <location>
        <begin position="478"/>
        <end position="719"/>
    </location>
</feature>
<sequence>MSQFRPTRASSPPKSARLPERTAYKVAADISRPSATSVPELSNLSRDEIDLLNAVIVRAGPSATTFLTVFKAYNDVLSERGLDPHEVLYYGKLLKLGTMKGKNWGDKWSAVKKQYNEEGSYGASVISDQRHGQAQPANNILKSAPVQPRLPLPTDDTFTLHSHADESEASSSMAERNLAVNRPFTHRLRDRTPPPEPASNTVSDLARNSMLSTPIRARNLPSSQQKRRLWKAEPSDSEEDYAPSTTPPSYRAATRPARPTSKGPSSRLSQSPVMGKQTLTPAITPATARKAVALARERRGSVVNEEDAWNKIRMQRDEVEADEFRKDRLMERCWEVWKQGFQWIITTHEQIGEARDSLILRISLQRWRTITASRGDLYQRITSLSDKRRLKKAADIWRARLREKEQNKWRQEMREKMKTTREKRERKLRKDAWAKWRQSYRSHLSGQNYTERLVHRFYYCWKKRLSTVEELEDIAAQAYQASREREAEKYWNHWRNARAMRTSERIMIERIGLRLMGQAMSAWQKNARDHSTALEFNHLLLMKTMIRSWKAARDRIQAMENRALKHVARQDGVLLRAISRVWKARERGRLLERVRASRLIKDSWSVWQQRIQQQQHNNDLAVAFSLRADSDVVESAFLTWRDVHTTHQNAQSFAMQYDSAQLRYKILLAWRIQLREKLKMVKIARMADKFFATRRAWRTWHDVLNARAREKRVEKFKKRRLERAFHLWLHRTRQQRQRGLTEQTIKDRLTKRILKDSLANWTNRVIEIKLRELEVAQESDVAVQALALKKWQAAYVRHAEELSLMENYLMVKREENMRRLFSRWLAITRITRRRRITLREKEDEMKLSMLACAWDKWRDRFSDEKLRPIEHAVIIQTQRNALFRAFGIWHSRTKSLPAIRFHANNVKTKHFKIWRQAMPRALQVKEARERDKKAVLSKYLDKWVQSHRTKMALKAVARARYLRLPTAAPRQSRPVNTVSPAASPSIFPRPVIQRPTTQPEVASGLEPSSERTHRSTSPVLPLPEIPVPNLDLELDLSYILGSSESKAEVEKVQKRASNVLKLSQENEKLKAELKAMTDRLEAAERRREELARRKQTVMEAPSS</sequence>